<reference evidence="9 10" key="1">
    <citation type="submission" date="2013-03" db="EMBL/GenBank/DDBJ databases">
        <title>The Genome Sequence of Phialophora europaea CBS 101466.</title>
        <authorList>
            <consortium name="The Broad Institute Genomics Platform"/>
            <person name="Cuomo C."/>
            <person name="de Hoog S."/>
            <person name="Gorbushina A."/>
            <person name="Walker B."/>
            <person name="Young S.K."/>
            <person name="Zeng Q."/>
            <person name="Gargeya S."/>
            <person name="Fitzgerald M."/>
            <person name="Haas B."/>
            <person name="Abouelleil A."/>
            <person name="Allen A.W."/>
            <person name="Alvarado L."/>
            <person name="Arachchi H.M."/>
            <person name="Berlin A.M."/>
            <person name="Chapman S.B."/>
            <person name="Gainer-Dewar J."/>
            <person name="Goldberg J."/>
            <person name="Griggs A."/>
            <person name="Gujja S."/>
            <person name="Hansen M."/>
            <person name="Howarth C."/>
            <person name="Imamovic A."/>
            <person name="Ireland A."/>
            <person name="Larimer J."/>
            <person name="McCowan C."/>
            <person name="Murphy C."/>
            <person name="Pearson M."/>
            <person name="Poon T.W."/>
            <person name="Priest M."/>
            <person name="Roberts A."/>
            <person name="Saif S."/>
            <person name="Shea T."/>
            <person name="Sisk P."/>
            <person name="Sykes S."/>
            <person name="Wortman J."/>
            <person name="Nusbaum C."/>
            <person name="Birren B."/>
        </authorList>
    </citation>
    <scope>NUCLEOTIDE SEQUENCE [LARGE SCALE GENOMIC DNA]</scope>
    <source>
        <strain evidence="9 10">CBS 101466</strain>
    </source>
</reference>
<evidence type="ECO:0000256" key="4">
    <source>
        <dbReference type="ARBA" id="ARBA00022824"/>
    </source>
</evidence>
<dbReference type="Pfam" id="PF05620">
    <property type="entry name" value="TMEM208_SND2"/>
    <property type="match status" value="1"/>
</dbReference>
<dbReference type="AlphaFoldDB" id="W2RS40"/>
<dbReference type="GeneID" id="19972893"/>
<evidence type="ECO:0000256" key="1">
    <source>
        <dbReference type="ARBA" id="ARBA00004477"/>
    </source>
</evidence>
<comment type="subcellular location">
    <subcellularLocation>
        <location evidence="1">Endoplasmic reticulum membrane</location>
        <topology evidence="1">Multi-pass membrane protein</topology>
    </subcellularLocation>
</comment>
<comment type="similarity">
    <text evidence="2">Belongs to the TMEM208 family.</text>
</comment>
<gene>
    <name evidence="9" type="ORF">HMPREF1541_05554</name>
</gene>
<dbReference type="PANTHER" id="PTHR13505">
    <property type="entry name" value="TRANSMEMBRANE PROTEIN 208"/>
    <property type="match status" value="1"/>
</dbReference>
<evidence type="ECO:0000313" key="9">
    <source>
        <dbReference type="EMBL" id="ETN39331.1"/>
    </source>
</evidence>
<evidence type="ECO:0000256" key="3">
    <source>
        <dbReference type="ARBA" id="ARBA00022692"/>
    </source>
</evidence>
<feature type="transmembrane region" description="Helical" evidence="8">
    <location>
        <begin position="20"/>
        <end position="38"/>
    </location>
</feature>
<dbReference type="EMBL" id="KB822721">
    <property type="protein sequence ID" value="ETN39331.1"/>
    <property type="molecule type" value="Genomic_DNA"/>
</dbReference>
<evidence type="ECO:0000256" key="2">
    <source>
        <dbReference type="ARBA" id="ARBA00009950"/>
    </source>
</evidence>
<evidence type="ECO:0000313" key="10">
    <source>
        <dbReference type="Proteomes" id="UP000030752"/>
    </source>
</evidence>
<dbReference type="PANTHER" id="PTHR13505:SF7">
    <property type="entry name" value="TRANSMEMBRANE PROTEIN 208"/>
    <property type="match status" value="1"/>
</dbReference>
<dbReference type="GO" id="GO:0006624">
    <property type="term" value="P:vacuolar protein processing"/>
    <property type="evidence" value="ECO:0007669"/>
    <property type="project" value="TreeGrafter"/>
</dbReference>
<dbReference type="GO" id="GO:0005789">
    <property type="term" value="C:endoplasmic reticulum membrane"/>
    <property type="evidence" value="ECO:0007669"/>
    <property type="project" value="UniProtKB-SubCell"/>
</dbReference>
<dbReference type="GO" id="GO:0005773">
    <property type="term" value="C:vacuole"/>
    <property type="evidence" value="ECO:0007669"/>
    <property type="project" value="GOC"/>
</dbReference>
<evidence type="ECO:0000256" key="5">
    <source>
        <dbReference type="ARBA" id="ARBA00022989"/>
    </source>
</evidence>
<dbReference type="VEuPathDB" id="FungiDB:HMPREF1541_05554"/>
<evidence type="ECO:0000256" key="6">
    <source>
        <dbReference type="ARBA" id="ARBA00023136"/>
    </source>
</evidence>
<evidence type="ECO:0008006" key="11">
    <source>
        <dbReference type="Google" id="ProtNLM"/>
    </source>
</evidence>
<dbReference type="RefSeq" id="XP_008718116.1">
    <property type="nucleotide sequence ID" value="XM_008719894.1"/>
</dbReference>
<keyword evidence="10" id="KW-1185">Reference proteome</keyword>
<dbReference type="STRING" id="1220924.W2RS40"/>
<dbReference type="InterPro" id="IPR008506">
    <property type="entry name" value="SND2/TMEM208"/>
</dbReference>
<dbReference type="Proteomes" id="UP000030752">
    <property type="component" value="Unassembled WGS sequence"/>
</dbReference>
<evidence type="ECO:0000256" key="8">
    <source>
        <dbReference type="SAM" id="Phobius"/>
    </source>
</evidence>
<keyword evidence="6 8" id="KW-0472">Membrane</keyword>
<dbReference type="InParanoid" id="W2RS40"/>
<organism evidence="9 10">
    <name type="scientific">Cyphellophora europaea (strain CBS 101466)</name>
    <name type="common">Phialophora europaea</name>
    <dbReference type="NCBI Taxonomy" id="1220924"/>
    <lineage>
        <taxon>Eukaryota</taxon>
        <taxon>Fungi</taxon>
        <taxon>Dikarya</taxon>
        <taxon>Ascomycota</taxon>
        <taxon>Pezizomycotina</taxon>
        <taxon>Eurotiomycetes</taxon>
        <taxon>Chaetothyriomycetidae</taxon>
        <taxon>Chaetothyriales</taxon>
        <taxon>Cyphellophoraceae</taxon>
        <taxon>Cyphellophora</taxon>
    </lineage>
</organism>
<dbReference type="OrthoDB" id="10012212at2759"/>
<accession>W2RS40</accession>
<keyword evidence="5 8" id="KW-1133">Transmembrane helix</keyword>
<name>W2RS40_CYPE1</name>
<feature type="transmembrane region" description="Helical" evidence="8">
    <location>
        <begin position="96"/>
        <end position="119"/>
    </location>
</feature>
<protein>
    <recommendedName>
        <fullName evidence="11">DUF788 domain protein</fullName>
    </recommendedName>
</protein>
<dbReference type="HOGENOM" id="CLU_094308_1_0_1"/>
<evidence type="ECO:0000256" key="7">
    <source>
        <dbReference type="SAM" id="MobiDB-lite"/>
    </source>
</evidence>
<sequence length="173" mass="18984">MAKTAAKSLAVRNSVRLKQTHLITLGIHVVFLFFAFTLRRSLSLYRYILLSVPALLTEGYLHVLATPTYGPDGNIRSAGSDLSEKGLTEFMWDMVYWTWINLVAVIIFGNIAWWLYLVVPAYSIYALVTTASGVKGMLSGMGGAGGEGGEAQSTSKRQAKMEKRGGGQRVAYR</sequence>
<proteinExistence type="inferred from homology"/>
<keyword evidence="4" id="KW-0256">Endoplasmic reticulum</keyword>
<keyword evidence="3 8" id="KW-0812">Transmembrane</keyword>
<dbReference type="eggNOG" id="KOG3269">
    <property type="taxonomic scope" value="Eukaryota"/>
</dbReference>
<feature type="region of interest" description="Disordered" evidence="7">
    <location>
        <begin position="144"/>
        <end position="173"/>
    </location>
</feature>